<dbReference type="InterPro" id="IPR012935">
    <property type="entry name" value="NuBaID_N"/>
</dbReference>
<keyword evidence="4" id="KW-0862">Zinc</keyword>
<sequence>MPSSSSSYRLDNSKRKFYDLLDNISSPKINHARTDSTATLAPEQHSKRPRVTPTQTSRPLTAPSSKTRPISANNDRALVRAEPTSTTPSPNGRRRPKSYAPGYTPGKPRLRHKSSAGLALDGAADRELPNYAPWSHDQFLARLKTFADVRTWTPKPMGIGEVEWAKRGWSIAAKDTVGCKGGCGKRLLVRVVKEKKDATGPSEVDDESSWWMGDVELAMVERYKGLIIEAHDDDCLWRKAGCKDDIYRIQQADPSVWQKELKERYAALLTMETALPEVLEMPQQEREKEPFNIDAFAKIVPPTLLDRPHGKENSEPVEGAETTPPISNAINKIALNLALCGWTGQSPNGVNLAYCTKCFQRVGLWLYRIVSSTTPLSSDLEPMTFNPVDLHREHCPWKNIESQCAKGSLEGLSGWQVLVHLVTGYRKHEYMEREREREKEKELAQEREEDVASVHEEQSPRKSRDELRQEDAVKRGRLQRLKRAFTVTKKSKDKV</sequence>
<evidence type="ECO:0000313" key="10">
    <source>
        <dbReference type="Proteomes" id="UP000298493"/>
    </source>
</evidence>
<dbReference type="GO" id="GO:0008270">
    <property type="term" value="F:zinc ion binding"/>
    <property type="evidence" value="ECO:0007669"/>
    <property type="project" value="UniProtKB-KW"/>
</dbReference>
<feature type="compositionally biased region" description="Polar residues" evidence="6">
    <location>
        <begin position="52"/>
        <end position="74"/>
    </location>
</feature>
<feature type="compositionally biased region" description="Basic and acidic residues" evidence="6">
    <location>
        <begin position="430"/>
        <end position="474"/>
    </location>
</feature>
<evidence type="ECO:0000256" key="6">
    <source>
        <dbReference type="SAM" id="MobiDB-lite"/>
    </source>
</evidence>
<evidence type="ECO:0000259" key="7">
    <source>
        <dbReference type="Pfam" id="PF07967"/>
    </source>
</evidence>
<reference evidence="9 10" key="1">
    <citation type="submission" date="2019-04" db="EMBL/GenBank/DDBJ databases">
        <title>High contiguity whole genome sequence and gene annotation resource for two Venturia nashicola isolates.</title>
        <authorList>
            <person name="Prokchorchik M."/>
            <person name="Won K."/>
            <person name="Lee Y."/>
            <person name="Choi E.D."/>
            <person name="Segonzac C."/>
            <person name="Sohn K.H."/>
        </authorList>
    </citation>
    <scope>NUCLEOTIDE SEQUENCE [LARGE SCALE GENOMIC DNA]</scope>
    <source>
        <strain evidence="9 10">PRI2</strain>
    </source>
</reference>
<feature type="region of interest" description="Disordered" evidence="6">
    <location>
        <begin position="24"/>
        <end position="112"/>
    </location>
</feature>
<dbReference type="Proteomes" id="UP000298493">
    <property type="component" value="Unassembled WGS sequence"/>
</dbReference>
<feature type="region of interest" description="Disordered" evidence="6">
    <location>
        <begin position="430"/>
        <end position="475"/>
    </location>
</feature>
<keyword evidence="2" id="KW-0479">Metal-binding</keyword>
<dbReference type="EMBL" id="SNSC02000010">
    <property type="protein sequence ID" value="TID20664.1"/>
    <property type="molecule type" value="Genomic_DNA"/>
</dbReference>
<proteinExistence type="predicted"/>
<dbReference type="InterPro" id="IPR013909">
    <property type="entry name" value="NuBaID_C"/>
</dbReference>
<evidence type="ECO:0000259" key="8">
    <source>
        <dbReference type="Pfam" id="PF08600"/>
    </source>
</evidence>
<dbReference type="Pfam" id="PF07967">
    <property type="entry name" value="zf-C3HC"/>
    <property type="match status" value="1"/>
</dbReference>
<comment type="subcellular location">
    <subcellularLocation>
        <location evidence="1">Nucleus</location>
    </subcellularLocation>
</comment>
<dbReference type="GO" id="GO:0005634">
    <property type="term" value="C:nucleus"/>
    <property type="evidence" value="ECO:0007669"/>
    <property type="project" value="UniProtKB-SubCell"/>
</dbReference>
<feature type="domain" description="NuBaID C-terminal" evidence="8">
    <location>
        <begin position="334"/>
        <end position="422"/>
    </location>
</feature>
<dbReference type="Pfam" id="PF08600">
    <property type="entry name" value="NuBaID_C"/>
    <property type="match status" value="1"/>
</dbReference>
<dbReference type="PANTHER" id="PTHR15835:SF6">
    <property type="entry name" value="ZINC FINGER C3HC-TYPE PROTEIN 1"/>
    <property type="match status" value="1"/>
</dbReference>
<evidence type="ECO:0000256" key="5">
    <source>
        <dbReference type="ARBA" id="ARBA00023242"/>
    </source>
</evidence>
<dbReference type="AlphaFoldDB" id="A0A4Z1PGD2"/>
<dbReference type="STRING" id="86259.A0A4Z1PGD2"/>
<gene>
    <name evidence="9" type="ORF">E6O75_ATG05428</name>
</gene>
<keyword evidence="3" id="KW-0863">Zinc-finger</keyword>
<feature type="domain" description="C3HC-type" evidence="7">
    <location>
        <begin position="133"/>
        <end position="277"/>
    </location>
</feature>
<name>A0A4Z1PGD2_9PEZI</name>
<evidence type="ECO:0000313" key="9">
    <source>
        <dbReference type="EMBL" id="TID20664.1"/>
    </source>
</evidence>
<evidence type="ECO:0008006" key="11">
    <source>
        <dbReference type="Google" id="ProtNLM"/>
    </source>
</evidence>
<accession>A0A4Z1PGD2</accession>
<evidence type="ECO:0000256" key="4">
    <source>
        <dbReference type="ARBA" id="ARBA00022833"/>
    </source>
</evidence>
<evidence type="ECO:0000256" key="1">
    <source>
        <dbReference type="ARBA" id="ARBA00004123"/>
    </source>
</evidence>
<keyword evidence="5" id="KW-0539">Nucleus</keyword>
<organism evidence="9 10">
    <name type="scientific">Venturia nashicola</name>
    <dbReference type="NCBI Taxonomy" id="86259"/>
    <lineage>
        <taxon>Eukaryota</taxon>
        <taxon>Fungi</taxon>
        <taxon>Dikarya</taxon>
        <taxon>Ascomycota</taxon>
        <taxon>Pezizomycotina</taxon>
        <taxon>Dothideomycetes</taxon>
        <taxon>Pleosporomycetidae</taxon>
        <taxon>Venturiales</taxon>
        <taxon>Venturiaceae</taxon>
        <taxon>Venturia</taxon>
    </lineage>
</organism>
<keyword evidence="10" id="KW-1185">Reference proteome</keyword>
<dbReference type="PANTHER" id="PTHR15835">
    <property type="entry name" value="NUCLEAR-INTERACTING PARTNER OF ALK"/>
    <property type="match status" value="1"/>
</dbReference>
<protein>
    <recommendedName>
        <fullName evidence="11">Zf-C3HC-domain-containing protein</fullName>
    </recommendedName>
</protein>
<comment type="caution">
    <text evidence="9">The sequence shown here is derived from an EMBL/GenBank/DDBJ whole genome shotgun (WGS) entry which is preliminary data.</text>
</comment>
<evidence type="ECO:0000256" key="2">
    <source>
        <dbReference type="ARBA" id="ARBA00022723"/>
    </source>
</evidence>
<evidence type="ECO:0000256" key="3">
    <source>
        <dbReference type="ARBA" id="ARBA00022771"/>
    </source>
</evidence>